<evidence type="ECO:0000313" key="2">
    <source>
        <dbReference type="EMBL" id="HIU98845.1"/>
    </source>
</evidence>
<evidence type="ECO:0000256" key="1">
    <source>
        <dbReference type="SAM" id="MobiDB-lite"/>
    </source>
</evidence>
<comment type="caution">
    <text evidence="2">The sequence shown here is derived from an EMBL/GenBank/DDBJ whole genome shotgun (WGS) entry which is preliminary data.</text>
</comment>
<reference evidence="2" key="2">
    <citation type="journal article" date="2021" name="PeerJ">
        <title>Extensive microbial diversity within the chicken gut microbiome revealed by metagenomics and culture.</title>
        <authorList>
            <person name="Gilroy R."/>
            <person name="Ravi A."/>
            <person name="Getino M."/>
            <person name="Pursley I."/>
            <person name="Horton D.L."/>
            <person name="Alikhan N.F."/>
            <person name="Baker D."/>
            <person name="Gharbi K."/>
            <person name="Hall N."/>
            <person name="Watson M."/>
            <person name="Adriaenssens E.M."/>
            <person name="Foster-Nyarko E."/>
            <person name="Jarju S."/>
            <person name="Secka A."/>
            <person name="Antonio M."/>
            <person name="Oren A."/>
            <person name="Chaudhuri R.R."/>
            <person name="La Ragione R."/>
            <person name="Hildebrand F."/>
            <person name="Pallen M.J."/>
        </authorList>
    </citation>
    <scope>NUCLEOTIDE SEQUENCE</scope>
    <source>
        <strain evidence="2">10406</strain>
    </source>
</reference>
<dbReference type="AlphaFoldDB" id="A0A9D1NAA7"/>
<sequence length="173" mass="18720">MQTTDIYTVQQPAPPAEHAPALPGGQTNENAREDIPRTDAPSPGIPKRHGGRFPGRSPLDKENAARKDDIKGDIALRDETAIASLAERAALMHEKVVGARAAAREGKLLVAVITLPVYLGSERDALKEELRETLSEATGQEVAVTFDLGVYRGIRPEMSEEEKTLLFKEAGVN</sequence>
<feature type="compositionally biased region" description="Polar residues" evidence="1">
    <location>
        <begin position="1"/>
        <end position="11"/>
    </location>
</feature>
<organism evidence="2 3">
    <name type="scientific">Candidatus Limadaptatus stercoripullorum</name>
    <dbReference type="NCBI Taxonomy" id="2840846"/>
    <lineage>
        <taxon>Bacteria</taxon>
        <taxon>Bacillati</taxon>
        <taxon>Bacillota</taxon>
        <taxon>Clostridia</taxon>
        <taxon>Eubacteriales</taxon>
        <taxon>Candidatus Limadaptatus</taxon>
    </lineage>
</organism>
<proteinExistence type="predicted"/>
<name>A0A9D1NAA7_9FIRM</name>
<protein>
    <submittedName>
        <fullName evidence="2">Uncharacterized protein</fullName>
    </submittedName>
</protein>
<gene>
    <name evidence="2" type="ORF">IAC73_03270</name>
</gene>
<accession>A0A9D1NAA7</accession>
<dbReference type="EMBL" id="DVOE01000049">
    <property type="protein sequence ID" value="HIU98845.1"/>
    <property type="molecule type" value="Genomic_DNA"/>
</dbReference>
<evidence type="ECO:0000313" key="3">
    <source>
        <dbReference type="Proteomes" id="UP000886857"/>
    </source>
</evidence>
<reference evidence="2" key="1">
    <citation type="submission" date="2020-10" db="EMBL/GenBank/DDBJ databases">
        <authorList>
            <person name="Gilroy R."/>
        </authorList>
    </citation>
    <scope>NUCLEOTIDE SEQUENCE</scope>
    <source>
        <strain evidence="2">10406</strain>
    </source>
</reference>
<dbReference type="Proteomes" id="UP000886857">
    <property type="component" value="Unassembled WGS sequence"/>
</dbReference>
<feature type="region of interest" description="Disordered" evidence="1">
    <location>
        <begin position="1"/>
        <end position="66"/>
    </location>
</feature>